<dbReference type="InterPro" id="IPR005475">
    <property type="entry name" value="Transketolase-like_Pyr-bd"/>
</dbReference>
<organism evidence="5 6">
    <name type="scientific">Candidatus Desantisbacteria bacterium CG1_02_38_46</name>
    <dbReference type="NCBI Taxonomy" id="1817893"/>
    <lineage>
        <taxon>Bacteria</taxon>
        <taxon>Candidatus Desantisiibacteriota</taxon>
    </lineage>
</organism>
<dbReference type="PANTHER" id="PTHR43825:SF5">
    <property type="entry name" value="HYPOTHETICAL TRANSKETOLASE FAMILY PROTEIN"/>
    <property type="match status" value="1"/>
</dbReference>
<dbReference type="SUPFAM" id="SSF52518">
    <property type="entry name" value="Thiamin diphosphate-binding fold (THDP-binding)"/>
    <property type="match status" value="1"/>
</dbReference>
<dbReference type="STRING" id="1817893.AUJ66_02305"/>
<dbReference type="InterPro" id="IPR033248">
    <property type="entry name" value="Transketolase_C"/>
</dbReference>
<dbReference type="PANTHER" id="PTHR43825">
    <property type="entry name" value="PYRUVATE DEHYDROGENASE E1 COMPONENT"/>
    <property type="match status" value="1"/>
</dbReference>
<evidence type="ECO:0000256" key="2">
    <source>
        <dbReference type="ARBA" id="ARBA00007131"/>
    </source>
</evidence>
<dbReference type="InterPro" id="IPR009014">
    <property type="entry name" value="Transketo_C/PFOR_II"/>
</dbReference>
<dbReference type="SMART" id="SM00861">
    <property type="entry name" value="Transket_pyr"/>
    <property type="match status" value="1"/>
</dbReference>
<dbReference type="Pfam" id="PF02779">
    <property type="entry name" value="Transket_pyr"/>
    <property type="match status" value="1"/>
</dbReference>
<evidence type="ECO:0000259" key="4">
    <source>
        <dbReference type="SMART" id="SM00861"/>
    </source>
</evidence>
<dbReference type="EMBL" id="MNUO01000036">
    <property type="protein sequence ID" value="OIN97751.1"/>
    <property type="molecule type" value="Genomic_DNA"/>
</dbReference>
<proteinExistence type="inferred from homology"/>
<evidence type="ECO:0000256" key="3">
    <source>
        <dbReference type="ARBA" id="ARBA00023052"/>
    </source>
</evidence>
<dbReference type="SUPFAM" id="SSF52922">
    <property type="entry name" value="TK C-terminal domain-like"/>
    <property type="match status" value="1"/>
</dbReference>
<evidence type="ECO:0000313" key="6">
    <source>
        <dbReference type="Proteomes" id="UP000182278"/>
    </source>
</evidence>
<dbReference type="Pfam" id="PF02780">
    <property type="entry name" value="Transketolase_C"/>
    <property type="match status" value="1"/>
</dbReference>
<comment type="cofactor">
    <cofactor evidence="1">
        <name>thiamine diphosphate</name>
        <dbReference type="ChEBI" id="CHEBI:58937"/>
    </cofactor>
</comment>
<dbReference type="FunFam" id="3.40.50.970:FF:000129">
    <property type="entry name" value="Transketolase"/>
    <property type="match status" value="1"/>
</dbReference>
<gene>
    <name evidence="5" type="ORF">AUJ66_02305</name>
</gene>
<dbReference type="CDD" id="cd07033">
    <property type="entry name" value="TPP_PYR_DXS_TK_like"/>
    <property type="match status" value="1"/>
</dbReference>
<comment type="caution">
    <text evidence="5">The sequence shown here is derived from an EMBL/GenBank/DDBJ whole genome shotgun (WGS) entry which is preliminary data.</text>
</comment>
<feature type="domain" description="Transketolase-like pyrimidine-binding" evidence="4">
    <location>
        <begin position="1"/>
        <end position="163"/>
    </location>
</feature>
<dbReference type="Proteomes" id="UP000182278">
    <property type="component" value="Unassembled WGS sequence"/>
</dbReference>
<dbReference type="InterPro" id="IPR029061">
    <property type="entry name" value="THDP-binding"/>
</dbReference>
<accession>A0A1J4SED9</accession>
<dbReference type="Gene3D" id="3.40.50.920">
    <property type="match status" value="1"/>
</dbReference>
<sequence length="308" mass="33681">MRSVFNKTLLELAKKDDRIFMVLADIGYGEIEPFAQAFPDRYFNVGVAEQNMTGIACGIAMEGNIPVTYSIANFPTLRCLEQIRNDVCYHNANVKIVIIGGGVAYGPLGISHHSTEDLAIMRALPNMVVLAPSDLAEASEATKAMIKYDGPIYYRCGYKKEPPIHEDSIDFKIGRAITVCDGTDAGVIYTGTIGYNAKLAVKELDKKGIKCRFISMHTVKPIDSEIIVKAAKETGAIITVEEHNMMGGLGGAVAEVLMDSNLTNIKCKRIALPDVNISKVGSQEWLREQYGMSPQGIADTIEKTVRQK</sequence>
<evidence type="ECO:0000256" key="1">
    <source>
        <dbReference type="ARBA" id="ARBA00001964"/>
    </source>
</evidence>
<evidence type="ECO:0000313" key="5">
    <source>
        <dbReference type="EMBL" id="OIN97751.1"/>
    </source>
</evidence>
<dbReference type="AlphaFoldDB" id="A0A1J4SED9"/>
<protein>
    <recommendedName>
        <fullName evidence="4">Transketolase-like pyrimidine-binding domain-containing protein</fullName>
    </recommendedName>
</protein>
<dbReference type="InterPro" id="IPR051157">
    <property type="entry name" value="PDH/Transketolase"/>
</dbReference>
<comment type="similarity">
    <text evidence="2">Belongs to the transketolase family.</text>
</comment>
<dbReference type="Gene3D" id="3.40.50.970">
    <property type="match status" value="1"/>
</dbReference>
<name>A0A1J4SED9_9BACT</name>
<keyword evidence="3" id="KW-0786">Thiamine pyrophosphate</keyword>
<reference evidence="5 6" key="1">
    <citation type="journal article" date="2016" name="Environ. Microbiol.">
        <title>Genomic resolution of a cold subsurface aquifer community provides metabolic insights for novel microbes adapted to high CO concentrations.</title>
        <authorList>
            <person name="Probst A.J."/>
            <person name="Castelle C.J."/>
            <person name="Singh A."/>
            <person name="Brown C.T."/>
            <person name="Anantharaman K."/>
            <person name="Sharon I."/>
            <person name="Hug L.A."/>
            <person name="Burstein D."/>
            <person name="Emerson J.B."/>
            <person name="Thomas B.C."/>
            <person name="Banfield J.F."/>
        </authorList>
    </citation>
    <scope>NUCLEOTIDE SEQUENCE [LARGE SCALE GENOMIC DNA]</scope>
    <source>
        <strain evidence="5">CG1_02_38_46</strain>
    </source>
</reference>